<reference evidence="2" key="2">
    <citation type="submission" date="2013-05" db="EMBL/GenBank/DDBJ databases">
        <title>The genome and transcriptome of Haemonchus contortus: a key model parasite for drug and vaccine discovery.</title>
        <authorList>
            <person name="Laing R."/>
            <person name="Kikuchi T."/>
            <person name="Martinelli A."/>
            <person name="Tsai I.J."/>
            <person name="Beech R.N."/>
            <person name="Redman E."/>
            <person name="Holroyd N."/>
            <person name="Bartley D.J."/>
            <person name="Beasley H."/>
            <person name="Britton C."/>
            <person name="Curran D."/>
            <person name="Devaney E."/>
            <person name="Gilabert A."/>
            <person name="Jackson F."/>
            <person name="Hunt M."/>
            <person name="Johnston S."/>
            <person name="Kryukov I."/>
            <person name="Li K."/>
            <person name="Morrison A.A."/>
            <person name="Reid A.J."/>
            <person name="Sargison N."/>
            <person name="Saunders G."/>
            <person name="Wasmuth J.D."/>
            <person name="Wolstenholme A."/>
            <person name="Berriman M."/>
            <person name="Gilleard J.S."/>
            <person name="Cotton J.A."/>
        </authorList>
    </citation>
    <scope>NUCLEOTIDE SEQUENCE [LARGE SCALE GENOMIC DNA]</scope>
    <source>
        <strain evidence="2">ISE/inbred ISE</strain>
    </source>
</reference>
<feature type="compositionally biased region" description="Polar residues" evidence="1">
    <location>
        <begin position="381"/>
        <end position="392"/>
    </location>
</feature>
<dbReference type="EMBL" id="CAVP010058552">
    <property type="protein sequence ID" value="CDL94844.1"/>
    <property type="molecule type" value="Genomic_DNA"/>
</dbReference>
<name>W6NFZ3_HAECO</name>
<sequence>MTALQRSPVFTPVKAHFVPSQQRGRDVAVYIFPDDHELCYEWFCQLQLVDGVTLLYMCCGCKSLKSRDPRRYTKPVASCRIVDGYFTTDPRNPKRPHFCEPRLTTKATARRLIIGKCNELRDGSAGRRPAAQELDELLARISSEEFGGFSTEERATMVKQIVCPSEYGRDNARRIIQRAQQRARQGDKPPTPNVKLYLCIVCGRFREFSCTQIPPFNRRHALVLLAAMMNYKNMSVESAKKAYSTYSLKQKTICKEHYLEAAAPLLTKMVPTTDNIPFDTNLNALHMSEEMVTEDVVAALNDKLLLFEDKERITAKCVTLFLNDTIGYCVEKKRGRRGGKRVGTTGQLKCVKIPKEEELSPQPEYESTGEIDVERVPSPALQGSSATNTVNDSEVIVIDSEEPHSSNEVTEFISTISEPVKREVKERPSRTTPRHNAPITKIAPHVEWEDRVNADDHYIDMPSYALYTRHCAYNTEQRAGETYWPTQQRF</sequence>
<gene>
    <name evidence="2" type="ORF">HCOI_01232900</name>
</gene>
<dbReference type="AlphaFoldDB" id="W6NFZ3"/>
<proteinExistence type="predicted"/>
<feature type="region of interest" description="Disordered" evidence="1">
    <location>
        <begin position="359"/>
        <end position="392"/>
    </location>
</feature>
<protein>
    <submittedName>
        <fullName evidence="2">Uncharacterized protein</fullName>
    </submittedName>
</protein>
<evidence type="ECO:0000313" key="2">
    <source>
        <dbReference type="EMBL" id="CDL94844.1"/>
    </source>
</evidence>
<accession>W6NFZ3</accession>
<organism evidence="2">
    <name type="scientific">Haemonchus contortus</name>
    <name type="common">Barber pole worm</name>
    <dbReference type="NCBI Taxonomy" id="6289"/>
    <lineage>
        <taxon>Eukaryota</taxon>
        <taxon>Metazoa</taxon>
        <taxon>Ecdysozoa</taxon>
        <taxon>Nematoda</taxon>
        <taxon>Chromadorea</taxon>
        <taxon>Rhabditida</taxon>
        <taxon>Rhabditina</taxon>
        <taxon>Rhabditomorpha</taxon>
        <taxon>Strongyloidea</taxon>
        <taxon>Trichostrongylidae</taxon>
        <taxon>Haemonchus</taxon>
    </lineage>
</organism>
<reference evidence="2" key="1">
    <citation type="submission" date="2013-03" db="EMBL/GenBank/DDBJ databases">
        <authorList>
            <person name="Aslett M."/>
        </authorList>
    </citation>
    <scope>NUCLEOTIDE SEQUENCE [LARGE SCALE GENOMIC DNA]</scope>
    <source>
        <strain evidence="2">ISE/inbred ISE</strain>
    </source>
</reference>
<evidence type="ECO:0000256" key="1">
    <source>
        <dbReference type="SAM" id="MobiDB-lite"/>
    </source>
</evidence>
<comment type="caution">
    <text evidence="2">The sequence shown here is derived from an EMBL/GenBank/DDBJ whole genome shotgun (WGS) entry which is preliminary data.</text>
</comment>